<evidence type="ECO:0000259" key="4">
    <source>
        <dbReference type="Pfam" id="PF13359"/>
    </source>
</evidence>
<reference evidence="7" key="1">
    <citation type="submission" date="2017-02" db="UniProtKB">
        <authorList>
            <consortium name="WormBaseParasite"/>
        </authorList>
    </citation>
    <scope>IDENTIFICATION</scope>
</reference>
<comment type="cofactor">
    <cofactor evidence="1">
        <name>a divalent metal cation</name>
        <dbReference type="ChEBI" id="CHEBI:60240"/>
    </cofactor>
</comment>
<evidence type="ECO:0000313" key="5">
    <source>
        <dbReference type="EMBL" id="VDL84561.1"/>
    </source>
</evidence>
<dbReference type="EMBL" id="UYSL01025561">
    <property type="protein sequence ID" value="VDL84561.1"/>
    <property type="molecule type" value="Genomic_DNA"/>
</dbReference>
<name>A0A0N4YUA0_NIPBR</name>
<evidence type="ECO:0000313" key="7">
    <source>
        <dbReference type="WBParaSite" id="NBR_0002082201-mRNA-1"/>
    </source>
</evidence>
<evidence type="ECO:0000313" key="6">
    <source>
        <dbReference type="Proteomes" id="UP000271162"/>
    </source>
</evidence>
<feature type="region of interest" description="Disordered" evidence="3">
    <location>
        <begin position="195"/>
        <end position="245"/>
    </location>
</feature>
<accession>A0A0N4YUA0</accession>
<reference evidence="5 6" key="2">
    <citation type="submission" date="2018-11" db="EMBL/GenBank/DDBJ databases">
        <authorList>
            <consortium name="Pathogen Informatics"/>
        </authorList>
    </citation>
    <scope>NUCLEOTIDE SEQUENCE [LARGE SCALE GENOMIC DNA]</scope>
</reference>
<evidence type="ECO:0000256" key="1">
    <source>
        <dbReference type="ARBA" id="ARBA00001968"/>
    </source>
</evidence>
<keyword evidence="6" id="KW-1185">Reference proteome</keyword>
<dbReference type="AlphaFoldDB" id="A0A0N4YUA0"/>
<dbReference type="Proteomes" id="UP000271162">
    <property type="component" value="Unassembled WGS sequence"/>
</dbReference>
<organism evidence="7">
    <name type="scientific">Nippostrongylus brasiliensis</name>
    <name type="common">Rat hookworm</name>
    <dbReference type="NCBI Taxonomy" id="27835"/>
    <lineage>
        <taxon>Eukaryota</taxon>
        <taxon>Metazoa</taxon>
        <taxon>Ecdysozoa</taxon>
        <taxon>Nematoda</taxon>
        <taxon>Chromadorea</taxon>
        <taxon>Rhabditida</taxon>
        <taxon>Rhabditina</taxon>
        <taxon>Rhabditomorpha</taxon>
        <taxon>Strongyloidea</taxon>
        <taxon>Heligmosomidae</taxon>
        <taxon>Nippostrongylus</taxon>
    </lineage>
</organism>
<dbReference type="WBParaSite" id="NBR_0002082201-mRNA-1">
    <property type="protein sequence ID" value="NBR_0002082201-mRNA-1"/>
    <property type="gene ID" value="NBR_0002082201"/>
</dbReference>
<dbReference type="InterPro" id="IPR027806">
    <property type="entry name" value="HARBI1_dom"/>
</dbReference>
<dbReference type="GO" id="GO:0046872">
    <property type="term" value="F:metal ion binding"/>
    <property type="evidence" value="ECO:0007669"/>
    <property type="project" value="UniProtKB-KW"/>
</dbReference>
<feature type="compositionally biased region" description="Polar residues" evidence="3">
    <location>
        <begin position="229"/>
        <end position="245"/>
    </location>
</feature>
<keyword evidence="2" id="KW-0479">Metal-binding</keyword>
<proteinExistence type="predicted"/>
<evidence type="ECO:0000256" key="3">
    <source>
        <dbReference type="SAM" id="MobiDB-lite"/>
    </source>
</evidence>
<protein>
    <submittedName>
        <fullName evidence="7">DDE Tnp4 domain-containing protein</fullName>
    </submittedName>
</protein>
<evidence type="ECO:0000256" key="2">
    <source>
        <dbReference type="ARBA" id="ARBA00022723"/>
    </source>
</evidence>
<dbReference type="Pfam" id="PF13359">
    <property type="entry name" value="DDE_Tnp_4"/>
    <property type="match status" value="1"/>
</dbReference>
<sequence length="550" mass="61851">MRFRWVYAKHYGHMDDNTVFKRSMLYEQFRIGAKKGCLIGSNNYQSDFCVITPQSLCTDIERDAQQVEAITKAHSTVLTAIQHLKNQFPVLNRIIQLPTAKVAKVVVLCTALYNLAKGQGDPIFNDVDEKEPSNAFPSNQYLRAISYLVIGVNTEEQSRELFAFLKKNKYEDISLLDSFPGTKMIPQEFEDSYLYSSPSSDMANSPDLEPDRADLPPNEDPVFVHSDPSPCNSGSDAGKAESTSTEIECYETAAAPASKGPATEEPAKIQSGAPVQTFAMWALSQKARNSSKRLQQNLALMSCLLMMGDVELNRARTVYKETLNICKRLCHKHFLRAAAFMGTEIKALSGEFPSRGLQSLDKRIIRMFLAKLQVYAHFLEEDLPLETHHIIRFFNDCSSRYHGNKEWNELPLRSNKRKRTGFGLPPSAELDHNYDVAEEQSAATQVHPDVKNESQFFEEGNSNEYIPRDSFDECEQKVHPNEFEVISATDLLPNTYRPLSPMIIEVNSAAEADAKSGCEIGRTTSSSMSAVDIIESTWVTQSSQEFSFYS</sequence>
<gene>
    <name evidence="5" type="ORF">NBR_LOCUS20823</name>
</gene>
<feature type="domain" description="DDE Tnp4" evidence="4">
    <location>
        <begin position="2"/>
        <end position="114"/>
    </location>
</feature>